<dbReference type="PANTHER" id="PTHR22956">
    <property type="entry name" value="ANKYRIN REPEAT-CONTAINING PROTEIN F37A4.4-RELATED-RELATED"/>
    <property type="match status" value="1"/>
</dbReference>
<keyword evidence="1" id="KW-0812">Transmembrane</keyword>
<evidence type="ECO:0000256" key="1">
    <source>
        <dbReference type="SAM" id="Phobius"/>
    </source>
</evidence>
<protein>
    <submittedName>
        <fullName evidence="3">WSN domain-containing protein</fullName>
    </submittedName>
</protein>
<evidence type="ECO:0000313" key="4">
    <source>
        <dbReference type="Proteomes" id="UP000005237"/>
    </source>
</evidence>
<reference evidence="4" key="1">
    <citation type="submission" date="2010-08" db="EMBL/GenBank/DDBJ databases">
        <authorList>
            <consortium name="Caenorhabditis japonica Sequencing Consortium"/>
            <person name="Wilson R.K."/>
        </authorList>
    </citation>
    <scope>NUCLEOTIDE SEQUENCE [LARGE SCALE GENOMIC DNA]</scope>
    <source>
        <strain evidence="4">DF5081</strain>
    </source>
</reference>
<reference evidence="3" key="2">
    <citation type="submission" date="2022-06" db="UniProtKB">
        <authorList>
            <consortium name="EnsemblMetazoa"/>
        </authorList>
    </citation>
    <scope>IDENTIFICATION</scope>
    <source>
        <strain evidence="3">DF5081</strain>
    </source>
</reference>
<evidence type="ECO:0000313" key="3">
    <source>
        <dbReference type="EnsemblMetazoa" id="CJA18785.1"/>
    </source>
</evidence>
<name>A0A8R1I3N5_CAEJA</name>
<keyword evidence="4" id="KW-1185">Reference proteome</keyword>
<feature type="transmembrane region" description="Helical" evidence="1">
    <location>
        <begin position="805"/>
        <end position="831"/>
    </location>
</feature>
<dbReference type="AlphaFoldDB" id="A0A8R1I3N5"/>
<dbReference type="InterPro" id="IPR053345">
    <property type="entry name" value="Ankyrin_repeat-containing"/>
</dbReference>
<dbReference type="EnsemblMetazoa" id="CJA18785.1">
    <property type="protein sequence ID" value="CJA18785.1"/>
    <property type="gene ID" value="WBGene00137990"/>
</dbReference>
<sequence>MEVERLTYYECIARQKMRRCVTTTKITKSIRSLNHVKYKALKCQNFNFSVIFIGAVMLMPSFGCAQLNNKRRLDLDGFRNITEQTATIARLMNALYLQTHLKLEAVTMEDVITEVLDVPNSFLFYTINERDIRDTVNDMKAFDLLTTIPIEERVINFYGLLLNETLSKMLTAPNLWAFSMVGMGFFEASDFASQTVLKLKTLMDASSNQAYRNNIYVMQTFFQDFANSTVNMVQSFKIFRDSYKATLYTFTLVRLQIEEVKSLIPILKAFQQVADKQYLISLINKLNSLKLYTPILESWVNVSYRERISRQASVMHDLLRKSDKKFDEKILIGLPNGSRDLAALSQDFKKEWLRKLLHDGKSLNELETLLTPMQKFEKQLVLIEKVWHMPARNEYLNCVQKFLKSLQGLDALNSTNISQALPNAISALDKLSSNTKYVNEIVDEFDHFVKSWDELLTSFESGQNYFNGKKGDTYFFYKIDDIISAYNSKEAEQIQLRYIEDLPYLDYLKDLNLTLTTLVSLSQNYREIKTSITNITNFWKKFDEFSLTFQMAYNSDVEEVINVLRVIKTIVPFTKNERSNIAGLTEFLLAAKAKLSESKKLDDVLQQEMKHVGLNRMISFFNARDIASQFAHYHRTLVFYQKPELSQFFHSFRSNGLKLVRKIDDLPPNEKRAMRQIWHWTPQKNETEDELTIKKFLTAVVDAEEFVNTNIGPKGNLTSLAKVLIKLNGIMIPAFQYKTMRASIEAWKITSLGQSEEVSNAERSLAQLEGVYSSLAHEKYQIGGMLEDADRVFKSFFTEQPPEDWTIVLLTTAMVAYVLIFIAVVILCCILKWKFKIADVKQQK</sequence>
<keyword evidence="1" id="KW-0472">Membrane</keyword>
<dbReference type="PANTHER" id="PTHR22956:SF26">
    <property type="entry name" value="TYROSINE-PROTEIN PHOSPHATASE DOMAIN-CONTAINING PROTEIN"/>
    <property type="match status" value="1"/>
</dbReference>
<organism evidence="3 4">
    <name type="scientific">Caenorhabditis japonica</name>
    <dbReference type="NCBI Taxonomy" id="281687"/>
    <lineage>
        <taxon>Eukaryota</taxon>
        <taxon>Metazoa</taxon>
        <taxon>Ecdysozoa</taxon>
        <taxon>Nematoda</taxon>
        <taxon>Chromadorea</taxon>
        <taxon>Rhabditida</taxon>
        <taxon>Rhabditina</taxon>
        <taxon>Rhabditomorpha</taxon>
        <taxon>Rhabditoidea</taxon>
        <taxon>Rhabditidae</taxon>
        <taxon>Peloderinae</taxon>
        <taxon>Caenorhabditis</taxon>
    </lineage>
</organism>
<feature type="transmembrane region" description="Helical" evidence="1">
    <location>
        <begin position="46"/>
        <end position="63"/>
    </location>
</feature>
<proteinExistence type="predicted"/>
<evidence type="ECO:0000259" key="2">
    <source>
        <dbReference type="Pfam" id="PF02206"/>
    </source>
</evidence>
<feature type="domain" description="Domain of unknown function WSN" evidence="2">
    <location>
        <begin position="78"/>
        <end position="138"/>
    </location>
</feature>
<dbReference type="Pfam" id="PF02206">
    <property type="entry name" value="WSN"/>
    <property type="match status" value="1"/>
</dbReference>
<dbReference type="Proteomes" id="UP000005237">
    <property type="component" value="Unassembled WGS sequence"/>
</dbReference>
<dbReference type="InterPro" id="IPR003125">
    <property type="entry name" value="WSN"/>
</dbReference>
<accession>A0A8R1I3N5</accession>
<keyword evidence="1" id="KW-1133">Transmembrane helix</keyword>